<comment type="caution">
    <text evidence="2">The sequence shown here is derived from an EMBL/GenBank/DDBJ whole genome shotgun (WGS) entry which is preliminary data.</text>
</comment>
<dbReference type="EMBL" id="JABAYA010000424">
    <property type="protein sequence ID" value="KAF7720669.1"/>
    <property type="molecule type" value="Genomic_DNA"/>
</dbReference>
<evidence type="ECO:0000313" key="2">
    <source>
        <dbReference type="EMBL" id="KAF7720669.1"/>
    </source>
</evidence>
<dbReference type="OrthoDB" id="2288066at2759"/>
<evidence type="ECO:0000256" key="1">
    <source>
        <dbReference type="SAM" id="MobiDB-lite"/>
    </source>
</evidence>
<feature type="region of interest" description="Disordered" evidence="1">
    <location>
        <begin position="1"/>
        <end position="52"/>
    </location>
</feature>
<protein>
    <submittedName>
        <fullName evidence="2">Uncharacterized protein</fullName>
    </submittedName>
</protein>
<dbReference type="Proteomes" id="UP000605846">
    <property type="component" value="Unassembled WGS sequence"/>
</dbReference>
<keyword evidence="3" id="KW-1185">Reference proteome</keyword>
<accession>A0A8H7BIV8</accession>
<dbReference type="AlphaFoldDB" id="A0A8H7BIV8"/>
<proteinExistence type="predicted"/>
<gene>
    <name evidence="2" type="ORF">EC973_006604</name>
</gene>
<organism evidence="2 3">
    <name type="scientific">Apophysomyces ossiformis</name>
    <dbReference type="NCBI Taxonomy" id="679940"/>
    <lineage>
        <taxon>Eukaryota</taxon>
        <taxon>Fungi</taxon>
        <taxon>Fungi incertae sedis</taxon>
        <taxon>Mucoromycota</taxon>
        <taxon>Mucoromycotina</taxon>
        <taxon>Mucoromycetes</taxon>
        <taxon>Mucorales</taxon>
        <taxon>Mucorineae</taxon>
        <taxon>Mucoraceae</taxon>
        <taxon>Apophysomyces</taxon>
    </lineage>
</organism>
<sequence>MPQSNVPATGSSGSPGVPNSPTMSVDLHLSDVSSLSGSEVGSVSTSSSMDRKKEAIERMSERLATLAERLAMDLPAEELATVRQQYEQLNKNLEMVLSTYRQLMKKPKTAMTPTTVPISHTMVLPGDLPLFQWSANVIDSKKTVFETVEECLDRFEDVVQSYRQSIDDNWHLLLPCMLSPEQRSWFDAHLRPYPERPWSFTHKVIMKKYGINDAERQAQ</sequence>
<name>A0A8H7BIV8_9FUNG</name>
<reference evidence="2" key="1">
    <citation type="submission" date="2020-01" db="EMBL/GenBank/DDBJ databases">
        <title>Genome Sequencing of Three Apophysomyces-Like Fungal Strains Confirms a Novel Fungal Genus in the Mucoromycota with divergent Burkholderia-like Endosymbiotic Bacteria.</title>
        <authorList>
            <person name="Stajich J.E."/>
            <person name="Macias A.M."/>
            <person name="Carter-House D."/>
            <person name="Lovett B."/>
            <person name="Kasson L.R."/>
            <person name="Berry K."/>
            <person name="Grigoriev I."/>
            <person name="Chang Y."/>
            <person name="Spatafora J."/>
            <person name="Kasson M.T."/>
        </authorList>
    </citation>
    <scope>NUCLEOTIDE SEQUENCE</scope>
    <source>
        <strain evidence="2">NRRL A-21654</strain>
    </source>
</reference>
<evidence type="ECO:0000313" key="3">
    <source>
        <dbReference type="Proteomes" id="UP000605846"/>
    </source>
</evidence>
<feature type="compositionally biased region" description="Low complexity" evidence="1">
    <location>
        <begin position="10"/>
        <end position="48"/>
    </location>
</feature>